<dbReference type="InterPro" id="IPR010869">
    <property type="entry name" value="DUF1501"/>
</dbReference>
<dbReference type="RefSeq" id="WP_144572070.1">
    <property type="nucleotide sequence ID" value="NZ_VLKG01000009.1"/>
</dbReference>
<dbReference type="PANTHER" id="PTHR43737:SF1">
    <property type="entry name" value="DUF1501 DOMAIN-CONTAINING PROTEIN"/>
    <property type="match status" value="1"/>
</dbReference>
<dbReference type="Pfam" id="PF07394">
    <property type="entry name" value="DUF1501"/>
    <property type="match status" value="1"/>
</dbReference>
<comment type="caution">
    <text evidence="1">The sequence shown here is derived from an EMBL/GenBank/DDBJ whole genome shotgun (WGS) entry which is preliminary data.</text>
</comment>
<evidence type="ECO:0000313" key="2">
    <source>
        <dbReference type="Proteomes" id="UP000319627"/>
    </source>
</evidence>
<dbReference type="AlphaFoldDB" id="A0A562I188"/>
<protein>
    <submittedName>
        <fullName evidence="1">Uncharacterized protein (DUF1501 family)</fullName>
    </submittedName>
</protein>
<reference evidence="1 2" key="1">
    <citation type="submission" date="2019-07" db="EMBL/GenBank/DDBJ databases">
        <title>Genomic Encyclopedia of Type Strains, Phase I: the one thousand microbial genomes (KMG-I) project.</title>
        <authorList>
            <person name="Kyrpides N."/>
        </authorList>
    </citation>
    <scope>NUCLEOTIDE SEQUENCE [LARGE SCALE GENOMIC DNA]</scope>
    <source>
        <strain evidence="1 2">DSM 375</strain>
    </source>
</reference>
<organism evidence="1 2">
    <name type="scientific">Azomonas agilis</name>
    <dbReference type="NCBI Taxonomy" id="116849"/>
    <lineage>
        <taxon>Bacteria</taxon>
        <taxon>Pseudomonadati</taxon>
        <taxon>Pseudomonadota</taxon>
        <taxon>Gammaproteobacteria</taxon>
        <taxon>Pseudomonadales</taxon>
        <taxon>Pseudomonadaceae</taxon>
        <taxon>Azomonas</taxon>
    </lineage>
</organism>
<dbReference type="OrthoDB" id="9779968at2"/>
<gene>
    <name evidence="1" type="ORF">LX59_02371</name>
</gene>
<proteinExistence type="predicted"/>
<sequence>MDRRHFLRLALGSAALTASWRLWSLPAGSTDSRLILVFLRGAYDSLSAVVPYNDPFYYEARPTLAIPRPNARQQDSSILLDNRWALHPVLGDSLLPFWSSEQLAFVPFSGTGFVSRSHFQAQDWVEFGLAPSDKKSVSTGFLNRLLVELKASPMQQRGVSFTQALPPSLRGDISVANSPVRLAAAQNLDDSYEQLLLNLYQGHSLEKIVREGLGLRQEIRQELKEEMVAASRGAAPASGFALDASRIGNIMQEHPEYNVGFVDIGGWDTHNNQGAVQGDLAKKLAGLGNGLDALASSLGDDWNKTLVVVISEFGRTFRENGSKGTDHGHGSTLWIMGGGLKGGRICGEQQLLTAATLHEQRDIPVLNEYRNVLGGLFAQLYGFNKANLERIFPQSNPVDLKLF</sequence>
<accession>A0A562I188</accession>
<dbReference type="EMBL" id="VLKG01000009">
    <property type="protein sequence ID" value="TWH64423.1"/>
    <property type="molecule type" value="Genomic_DNA"/>
</dbReference>
<dbReference type="PANTHER" id="PTHR43737">
    <property type="entry name" value="BLL7424 PROTEIN"/>
    <property type="match status" value="1"/>
</dbReference>
<evidence type="ECO:0000313" key="1">
    <source>
        <dbReference type="EMBL" id="TWH64423.1"/>
    </source>
</evidence>
<name>A0A562I188_9GAMM</name>
<dbReference type="Proteomes" id="UP000319627">
    <property type="component" value="Unassembled WGS sequence"/>
</dbReference>
<keyword evidence="2" id="KW-1185">Reference proteome</keyword>